<protein>
    <submittedName>
        <fullName evidence="1">Uncharacterized protein</fullName>
    </submittedName>
</protein>
<accession>A0A256GJG2</accession>
<evidence type="ECO:0000313" key="2">
    <source>
        <dbReference type="Proteomes" id="UP000216188"/>
    </source>
</evidence>
<gene>
    <name evidence="1" type="ORF">CEV34_1938</name>
</gene>
<sequence length="48" mass="5358">MRRAIKSNPNAVSRNGVPIVNTSEAWYAPEAAFSVSAHVSEKWEPVFR</sequence>
<organism evidence="1 2">
    <name type="scientific">Brucella pseudogrignonensis</name>
    <dbReference type="NCBI Taxonomy" id="419475"/>
    <lineage>
        <taxon>Bacteria</taxon>
        <taxon>Pseudomonadati</taxon>
        <taxon>Pseudomonadota</taxon>
        <taxon>Alphaproteobacteria</taxon>
        <taxon>Hyphomicrobiales</taxon>
        <taxon>Brucellaceae</taxon>
        <taxon>Brucella/Ochrobactrum group</taxon>
        <taxon>Brucella</taxon>
    </lineage>
</organism>
<dbReference type="AlphaFoldDB" id="A0A256GJG2"/>
<comment type="caution">
    <text evidence="1">The sequence shown here is derived from an EMBL/GenBank/DDBJ whole genome shotgun (WGS) entry which is preliminary data.</text>
</comment>
<keyword evidence="2" id="KW-1185">Reference proteome</keyword>
<dbReference type="Proteomes" id="UP000216188">
    <property type="component" value="Unassembled WGS sequence"/>
</dbReference>
<dbReference type="EMBL" id="NNRM01000017">
    <property type="protein sequence ID" value="OYR27297.1"/>
    <property type="molecule type" value="Genomic_DNA"/>
</dbReference>
<evidence type="ECO:0000313" key="1">
    <source>
        <dbReference type="EMBL" id="OYR27297.1"/>
    </source>
</evidence>
<name>A0A256GJG2_9HYPH</name>
<reference evidence="1 2" key="1">
    <citation type="submission" date="2017-07" db="EMBL/GenBank/DDBJ databases">
        <title>Phylogenetic study on the rhizospheric bacterium Ochrobactrum sp. A44.</title>
        <authorList>
            <person name="Krzyzanowska D.M."/>
            <person name="Ossowicki A."/>
            <person name="Rajewska M."/>
            <person name="Maciag T."/>
            <person name="Kaczynski Z."/>
            <person name="Czerwicka M."/>
            <person name="Jafra S."/>
        </authorList>
    </citation>
    <scope>NUCLEOTIDE SEQUENCE [LARGE SCALE GENOMIC DNA]</scope>
    <source>
        <strain evidence="1 2">CCUG 30717</strain>
    </source>
</reference>
<proteinExistence type="predicted"/>